<dbReference type="Proteomes" id="UP000634668">
    <property type="component" value="Unassembled WGS sequence"/>
</dbReference>
<reference evidence="2" key="1">
    <citation type="journal article" date="2014" name="Int. J. Syst. Evol. Microbiol.">
        <title>Complete genome sequence of Corynebacterium casei LMG S-19264T (=DSM 44701T), isolated from a smear-ripened cheese.</title>
        <authorList>
            <consortium name="US DOE Joint Genome Institute (JGI-PGF)"/>
            <person name="Walter F."/>
            <person name="Albersmeier A."/>
            <person name="Kalinowski J."/>
            <person name="Ruckert C."/>
        </authorList>
    </citation>
    <scope>NUCLEOTIDE SEQUENCE</scope>
    <source>
        <strain evidence="2">KCTC 12113</strain>
    </source>
</reference>
<keyword evidence="3" id="KW-1185">Reference proteome</keyword>
<evidence type="ECO:0000313" key="2">
    <source>
        <dbReference type="EMBL" id="GGW43974.1"/>
    </source>
</evidence>
<comment type="caution">
    <text evidence="2">The sequence shown here is derived from an EMBL/GenBank/DDBJ whole genome shotgun (WGS) entry which is preliminary data.</text>
</comment>
<proteinExistence type="predicted"/>
<keyword evidence="1" id="KW-0812">Transmembrane</keyword>
<protein>
    <submittedName>
        <fullName evidence="2">Uncharacterized protein</fullName>
    </submittedName>
</protein>
<sequence>MILKTEQDMEKVLDRIDLMQGVLENKINGLDIEIKGLNVKFNVLLGAISLLGIMIAVLKYLG</sequence>
<name>A0A918MP91_9FLAO</name>
<dbReference type="EMBL" id="BMWP01000024">
    <property type="protein sequence ID" value="GGW43974.1"/>
    <property type="molecule type" value="Genomic_DNA"/>
</dbReference>
<feature type="transmembrane region" description="Helical" evidence="1">
    <location>
        <begin position="41"/>
        <end position="61"/>
    </location>
</feature>
<reference evidence="2" key="2">
    <citation type="submission" date="2020-09" db="EMBL/GenBank/DDBJ databases">
        <authorList>
            <person name="Sun Q."/>
            <person name="Kim S."/>
        </authorList>
    </citation>
    <scope>NUCLEOTIDE SEQUENCE</scope>
    <source>
        <strain evidence="2">KCTC 12113</strain>
    </source>
</reference>
<gene>
    <name evidence="2" type="ORF">GCM10007383_30650</name>
</gene>
<evidence type="ECO:0000313" key="3">
    <source>
        <dbReference type="Proteomes" id="UP000634668"/>
    </source>
</evidence>
<dbReference type="AlphaFoldDB" id="A0A918MP91"/>
<keyword evidence="1" id="KW-1133">Transmembrane helix</keyword>
<keyword evidence="1" id="KW-0472">Membrane</keyword>
<accession>A0A918MP91</accession>
<organism evidence="2 3">
    <name type="scientific">Arenibacter certesii</name>
    <dbReference type="NCBI Taxonomy" id="228955"/>
    <lineage>
        <taxon>Bacteria</taxon>
        <taxon>Pseudomonadati</taxon>
        <taxon>Bacteroidota</taxon>
        <taxon>Flavobacteriia</taxon>
        <taxon>Flavobacteriales</taxon>
        <taxon>Flavobacteriaceae</taxon>
        <taxon>Arenibacter</taxon>
    </lineage>
</organism>
<evidence type="ECO:0000256" key="1">
    <source>
        <dbReference type="SAM" id="Phobius"/>
    </source>
</evidence>